<reference evidence="1 2" key="1">
    <citation type="submission" date="2019-12" db="EMBL/GenBank/DDBJ databases">
        <title>Genomic-based taxomic classification of the family Erythrobacteraceae.</title>
        <authorList>
            <person name="Xu L."/>
        </authorList>
    </citation>
    <scope>NUCLEOTIDE SEQUENCE [LARGE SCALE GENOMIC DNA]</scope>
    <source>
        <strain evidence="1 2">H32</strain>
    </source>
</reference>
<evidence type="ECO:0008006" key="3">
    <source>
        <dbReference type="Google" id="ProtNLM"/>
    </source>
</evidence>
<evidence type="ECO:0000313" key="1">
    <source>
        <dbReference type="EMBL" id="MXO67746.1"/>
    </source>
</evidence>
<comment type="caution">
    <text evidence="1">The sequence shown here is derived from an EMBL/GenBank/DDBJ whole genome shotgun (WGS) entry which is preliminary data.</text>
</comment>
<dbReference type="RefSeq" id="WP_160732373.1">
    <property type="nucleotide sequence ID" value="NZ_WTYO01000001.1"/>
</dbReference>
<protein>
    <recommendedName>
        <fullName evidence="3">DUF4224 domain-containing protein</fullName>
    </recommendedName>
</protein>
<organism evidence="1 2">
    <name type="scientific">Pelagerythrobacter marinus</name>
    <dbReference type="NCBI Taxonomy" id="538382"/>
    <lineage>
        <taxon>Bacteria</taxon>
        <taxon>Pseudomonadati</taxon>
        <taxon>Pseudomonadota</taxon>
        <taxon>Alphaproteobacteria</taxon>
        <taxon>Sphingomonadales</taxon>
        <taxon>Erythrobacteraceae</taxon>
        <taxon>Pelagerythrobacter</taxon>
    </lineage>
</organism>
<dbReference type="Proteomes" id="UP000444401">
    <property type="component" value="Unassembled WGS sequence"/>
</dbReference>
<keyword evidence="2" id="KW-1185">Reference proteome</keyword>
<proteinExistence type="predicted"/>
<gene>
    <name evidence="1" type="ORF">GRI72_02725</name>
</gene>
<dbReference type="EMBL" id="WTYO01000001">
    <property type="protein sequence ID" value="MXO67746.1"/>
    <property type="molecule type" value="Genomic_DNA"/>
</dbReference>
<sequence>MDKTIAEIAAGLTKAQRRWLTTEAGQRDPYGTGSERLMTFPPPNTHRVLRKHGLVDKVGLISDLGLSVRSHLLNNTGEDR</sequence>
<accession>A0ABW9UUV4</accession>
<evidence type="ECO:0000313" key="2">
    <source>
        <dbReference type="Proteomes" id="UP000444401"/>
    </source>
</evidence>
<name>A0ABW9UUV4_9SPHN</name>